<evidence type="ECO:0000313" key="2">
    <source>
        <dbReference type="Proteomes" id="UP000823849"/>
    </source>
</evidence>
<sequence>MNQLLLSDTFDYFSVSEISITTFVTFTIDGSLHPDFYDSETAARLKEAGKSQVRWSGVKSWCYSVIRGKRTPVSFRFIFLLPEDRARTLCESCGAPVAPENITGLFLNIQYGSAGLLVTTGTSLKIFTMDKTLEHAFDDAIRRFLLNHEIDFDEQ</sequence>
<name>A0A9D2NC98_9FIRM</name>
<gene>
    <name evidence="1" type="ORF">H9705_09385</name>
</gene>
<protein>
    <submittedName>
        <fullName evidence="1">Uncharacterized protein</fullName>
    </submittedName>
</protein>
<dbReference type="InterPro" id="IPR043779">
    <property type="entry name" value="DUF5721"/>
</dbReference>
<proteinExistence type="predicted"/>
<reference evidence="1" key="2">
    <citation type="submission" date="2021-04" db="EMBL/GenBank/DDBJ databases">
        <authorList>
            <person name="Gilroy R."/>
        </authorList>
    </citation>
    <scope>NUCLEOTIDE SEQUENCE</scope>
    <source>
        <strain evidence="1">CHK185-5351</strain>
    </source>
</reference>
<dbReference type="EMBL" id="DWWU01000038">
    <property type="protein sequence ID" value="HJC16014.1"/>
    <property type="molecule type" value="Genomic_DNA"/>
</dbReference>
<evidence type="ECO:0000313" key="1">
    <source>
        <dbReference type="EMBL" id="HJC16014.1"/>
    </source>
</evidence>
<dbReference type="Pfam" id="PF18988">
    <property type="entry name" value="DUF5721"/>
    <property type="match status" value="1"/>
</dbReference>
<dbReference type="AlphaFoldDB" id="A0A9D2NC98"/>
<accession>A0A9D2NC98</accession>
<reference evidence="1" key="1">
    <citation type="journal article" date="2021" name="PeerJ">
        <title>Extensive microbial diversity within the chicken gut microbiome revealed by metagenomics and culture.</title>
        <authorList>
            <person name="Gilroy R."/>
            <person name="Ravi A."/>
            <person name="Getino M."/>
            <person name="Pursley I."/>
            <person name="Horton D.L."/>
            <person name="Alikhan N.F."/>
            <person name="Baker D."/>
            <person name="Gharbi K."/>
            <person name="Hall N."/>
            <person name="Watson M."/>
            <person name="Adriaenssens E.M."/>
            <person name="Foster-Nyarko E."/>
            <person name="Jarju S."/>
            <person name="Secka A."/>
            <person name="Antonio M."/>
            <person name="Oren A."/>
            <person name="Chaudhuri R.R."/>
            <person name="La Ragione R."/>
            <person name="Hildebrand F."/>
            <person name="Pallen M.J."/>
        </authorList>
    </citation>
    <scope>NUCLEOTIDE SEQUENCE</scope>
    <source>
        <strain evidence="1">CHK185-5351</strain>
    </source>
</reference>
<dbReference type="Proteomes" id="UP000823849">
    <property type="component" value="Unassembled WGS sequence"/>
</dbReference>
<organism evidence="1 2">
    <name type="scientific">Candidatus Fusicatenibacter intestinigallinarum</name>
    <dbReference type="NCBI Taxonomy" id="2838598"/>
    <lineage>
        <taxon>Bacteria</taxon>
        <taxon>Bacillati</taxon>
        <taxon>Bacillota</taxon>
        <taxon>Clostridia</taxon>
        <taxon>Lachnospirales</taxon>
        <taxon>Lachnospiraceae</taxon>
        <taxon>Fusicatenibacter</taxon>
    </lineage>
</organism>
<comment type="caution">
    <text evidence="1">The sequence shown here is derived from an EMBL/GenBank/DDBJ whole genome shotgun (WGS) entry which is preliminary data.</text>
</comment>